<gene>
    <name evidence="1" type="ORF">AAGT77_05525</name>
</gene>
<evidence type="ECO:0000313" key="1">
    <source>
        <dbReference type="EMBL" id="XAF55008.1"/>
    </source>
</evidence>
<proteinExistence type="predicted"/>
<reference evidence="1 2" key="1">
    <citation type="submission" date="2024-04" db="EMBL/GenBank/DDBJ databases">
        <title>Marinobacter sp. SBY-1.</title>
        <authorList>
            <person name="Pan C."/>
        </authorList>
    </citation>
    <scope>NUCLEOTIDE SEQUENCE [LARGE SCALE GENOMIC DNA]</scope>
    <source>
        <strain evidence="1 2">SBY-1</strain>
    </source>
</reference>
<dbReference type="RefSeq" id="WP_342632053.1">
    <property type="nucleotide sequence ID" value="NZ_CP152380.1"/>
</dbReference>
<protein>
    <submittedName>
        <fullName evidence="1">Uncharacterized protein</fullName>
    </submittedName>
</protein>
<dbReference type="Proteomes" id="UP001445268">
    <property type="component" value="Chromosome"/>
</dbReference>
<keyword evidence="2" id="KW-1185">Reference proteome</keyword>
<evidence type="ECO:0000313" key="2">
    <source>
        <dbReference type="Proteomes" id="UP001445268"/>
    </source>
</evidence>
<dbReference type="EMBL" id="CP152380">
    <property type="protein sequence ID" value="XAF55008.1"/>
    <property type="molecule type" value="Genomic_DNA"/>
</dbReference>
<name>A0ABZ3E5T4_9GAMM</name>
<accession>A0ABZ3E5T4</accession>
<organism evidence="1 2">
    <name type="scientific">Marinobacter alkaliphilus</name>
    <dbReference type="NCBI Taxonomy" id="254719"/>
    <lineage>
        <taxon>Bacteria</taxon>
        <taxon>Pseudomonadati</taxon>
        <taxon>Pseudomonadota</taxon>
        <taxon>Gammaproteobacteria</taxon>
        <taxon>Pseudomonadales</taxon>
        <taxon>Marinobacteraceae</taxon>
        <taxon>Marinobacter</taxon>
    </lineage>
</organism>
<sequence length="252" mass="28977">MFVSQNLTQKQIERWQFDRFIDLCCFEPPEEIKETEEPDFIIRRDGRSVGVELTDLYWEPAPGSVPHQAIESLRARAVDKACSLYSAKGLPALHVSVHFNPSYVPHKKDVSRLAHSVATLIANNVPEEGERFEEDYNWVNRNYFPEEICHVGAWRLPGEGRSLFTSPGAAYVPKLTTNDIERTLVQKEPKISNYRKKCDEIWLVINCDGGQLSTVFKHDDSVLLEEFYSDFDRAFLLRHVAGRVHELKVNQA</sequence>